<dbReference type="EMBL" id="CZBE01000009">
    <property type="protein sequence ID" value="CUP67114.1"/>
    <property type="molecule type" value="Genomic_DNA"/>
</dbReference>
<proteinExistence type="predicted"/>
<dbReference type="RefSeq" id="WP_024730717.1">
    <property type="nucleotide sequence ID" value="NZ_CAUFFD010000060.1"/>
</dbReference>
<dbReference type="CDD" id="cd13627">
    <property type="entry name" value="PBP2_AA_binding_like_2"/>
    <property type="match status" value="1"/>
</dbReference>
<name>A0A174Q0N8_9FIRM</name>
<dbReference type="SMART" id="SM00062">
    <property type="entry name" value="PBPb"/>
    <property type="match status" value="1"/>
</dbReference>
<gene>
    <name evidence="4" type="primary">artJ</name>
    <name evidence="4" type="ORF">ERS852551_01545</name>
</gene>
<evidence type="ECO:0000256" key="1">
    <source>
        <dbReference type="ARBA" id="ARBA00022729"/>
    </source>
</evidence>
<dbReference type="SUPFAM" id="SSF53850">
    <property type="entry name" value="Periplasmic binding protein-like II"/>
    <property type="match status" value="1"/>
</dbReference>
<keyword evidence="1 2" id="KW-0732">Signal</keyword>
<protein>
    <submittedName>
        <fullName evidence="4">ABC transporter arginine-binding protein 1</fullName>
    </submittedName>
</protein>
<dbReference type="PANTHER" id="PTHR35936:SF19">
    <property type="entry name" value="AMINO-ACID-BINDING PROTEIN YXEM-RELATED"/>
    <property type="match status" value="1"/>
</dbReference>
<feature type="signal peptide" evidence="2">
    <location>
        <begin position="1"/>
        <end position="22"/>
    </location>
</feature>
<dbReference type="Pfam" id="PF00497">
    <property type="entry name" value="SBP_bac_3"/>
    <property type="match status" value="1"/>
</dbReference>
<dbReference type="Gene3D" id="3.40.190.10">
    <property type="entry name" value="Periplasmic binding protein-like II"/>
    <property type="match status" value="2"/>
</dbReference>
<dbReference type="AlphaFoldDB" id="A0A174Q0N8"/>
<evidence type="ECO:0000313" key="5">
    <source>
        <dbReference type="Proteomes" id="UP000095765"/>
    </source>
</evidence>
<accession>A0A174Q0N8</accession>
<dbReference type="PANTHER" id="PTHR35936">
    <property type="entry name" value="MEMBRANE-BOUND LYTIC MUREIN TRANSGLYCOSYLASE F"/>
    <property type="match status" value="1"/>
</dbReference>
<dbReference type="GeneID" id="72462577"/>
<feature type="domain" description="Solute-binding protein family 3/N-terminal" evidence="3">
    <location>
        <begin position="84"/>
        <end position="292"/>
    </location>
</feature>
<organism evidence="4 5">
    <name type="scientific">Anaerotruncus colihominis</name>
    <dbReference type="NCBI Taxonomy" id="169435"/>
    <lineage>
        <taxon>Bacteria</taxon>
        <taxon>Bacillati</taxon>
        <taxon>Bacillota</taxon>
        <taxon>Clostridia</taxon>
        <taxon>Eubacteriales</taxon>
        <taxon>Oscillospiraceae</taxon>
        <taxon>Anaerotruncus</taxon>
    </lineage>
</organism>
<dbReference type="InterPro" id="IPR001638">
    <property type="entry name" value="Solute-binding_3/MltF_N"/>
</dbReference>
<sequence>MKKLFVCALAAAMMLAAGCSSGSSSSSAPSAASPAAPAASQAAGSEAAGGDASLTTVTPGKFTIGMECAYAPFNWTQLEKTDTAVDIGSASYADGYDVVMGKYIAEQLGLELVVKPIAWEGLEPAVNNGEIDAIIAGMTATPERRENVDFTDPYYESKMVVIVRKDSDLTNITSIQDLSGRKVQGQLNTLYDTVIDQIEGVDHVTPLATYPLMVVALQSGEVDALTAELPVAAGVVASNPDLTYVEFAEGSGFEADTSVSIAVKKGNTALLDAIQSALASVSEEDRQQWMIDATSRQPAQE</sequence>
<evidence type="ECO:0000256" key="2">
    <source>
        <dbReference type="SAM" id="SignalP"/>
    </source>
</evidence>
<reference evidence="4 5" key="1">
    <citation type="submission" date="2015-09" db="EMBL/GenBank/DDBJ databases">
        <authorList>
            <consortium name="Pathogen Informatics"/>
        </authorList>
    </citation>
    <scope>NUCLEOTIDE SEQUENCE [LARGE SCALE GENOMIC DNA]</scope>
    <source>
        <strain evidence="4 5">2789STDY5834939</strain>
    </source>
</reference>
<evidence type="ECO:0000313" key="4">
    <source>
        <dbReference type="EMBL" id="CUP67114.1"/>
    </source>
</evidence>
<evidence type="ECO:0000259" key="3">
    <source>
        <dbReference type="SMART" id="SM00062"/>
    </source>
</evidence>
<feature type="chain" id="PRO_5008030436" evidence="2">
    <location>
        <begin position="23"/>
        <end position="301"/>
    </location>
</feature>
<dbReference type="PROSITE" id="PS51257">
    <property type="entry name" value="PROKAR_LIPOPROTEIN"/>
    <property type="match status" value="1"/>
</dbReference>
<dbReference type="Proteomes" id="UP000095765">
    <property type="component" value="Unassembled WGS sequence"/>
</dbReference>